<dbReference type="Proteomes" id="UP000053841">
    <property type="component" value="Unassembled WGS sequence"/>
</dbReference>
<dbReference type="HOGENOM" id="CLU_2654141_0_0_1"/>
<sequence>LLEKNRSCKKNKRERAKEKREERERALVHQNTQEPIACPSPTLPASPNQTRPDQPNPHFSHADQSMKSGKKQQRSS</sequence>
<dbReference type="AlphaFoldDB" id="W6YNE5"/>
<feature type="compositionally biased region" description="Polar residues" evidence="1">
    <location>
        <begin position="43"/>
        <end position="53"/>
    </location>
</feature>
<feature type="compositionally biased region" description="Basic and acidic residues" evidence="1">
    <location>
        <begin position="15"/>
        <end position="27"/>
    </location>
</feature>
<feature type="non-terminal residue" evidence="2">
    <location>
        <position position="1"/>
    </location>
</feature>
<feature type="region of interest" description="Disordered" evidence="1">
    <location>
        <begin position="1"/>
        <end position="76"/>
    </location>
</feature>
<gene>
    <name evidence="2" type="ORF">COCCADRAFT_97347</name>
</gene>
<dbReference type="RefSeq" id="XP_007712734.1">
    <property type="nucleotide sequence ID" value="XM_007714544.1"/>
</dbReference>
<organism evidence="2 3">
    <name type="scientific">Cochliobolus carbonum (strain 26-R-13)</name>
    <name type="common">Maize leaf spot fungus</name>
    <name type="synonym">Bipolaris zeicola</name>
    <dbReference type="NCBI Taxonomy" id="930089"/>
    <lineage>
        <taxon>Eukaryota</taxon>
        <taxon>Fungi</taxon>
        <taxon>Dikarya</taxon>
        <taxon>Ascomycota</taxon>
        <taxon>Pezizomycotina</taxon>
        <taxon>Dothideomycetes</taxon>
        <taxon>Pleosporomycetidae</taxon>
        <taxon>Pleosporales</taxon>
        <taxon>Pleosporineae</taxon>
        <taxon>Pleosporaceae</taxon>
        <taxon>Bipolaris</taxon>
    </lineage>
</organism>
<proteinExistence type="predicted"/>
<dbReference type="EMBL" id="KI964620">
    <property type="protein sequence ID" value="EUC32971.1"/>
    <property type="molecule type" value="Genomic_DNA"/>
</dbReference>
<name>W6YNE5_COCC2</name>
<dbReference type="GeneID" id="19154355"/>
<dbReference type="KEGG" id="bze:COCCADRAFT_97347"/>
<evidence type="ECO:0000313" key="3">
    <source>
        <dbReference type="Proteomes" id="UP000053841"/>
    </source>
</evidence>
<protein>
    <submittedName>
        <fullName evidence="2">Uncharacterized protein</fullName>
    </submittedName>
</protein>
<evidence type="ECO:0000256" key="1">
    <source>
        <dbReference type="SAM" id="MobiDB-lite"/>
    </source>
</evidence>
<evidence type="ECO:0000313" key="2">
    <source>
        <dbReference type="EMBL" id="EUC32971.1"/>
    </source>
</evidence>
<accession>W6YNE5</accession>
<reference evidence="2 3" key="1">
    <citation type="journal article" date="2013" name="PLoS Genet.">
        <title>Comparative genome structure, secondary metabolite, and effector coding capacity across Cochliobolus pathogens.</title>
        <authorList>
            <person name="Condon B.J."/>
            <person name="Leng Y."/>
            <person name="Wu D."/>
            <person name="Bushley K.E."/>
            <person name="Ohm R.A."/>
            <person name="Otillar R."/>
            <person name="Martin J."/>
            <person name="Schackwitz W."/>
            <person name="Grimwood J."/>
            <person name="MohdZainudin N."/>
            <person name="Xue C."/>
            <person name="Wang R."/>
            <person name="Manning V.A."/>
            <person name="Dhillon B."/>
            <person name="Tu Z.J."/>
            <person name="Steffenson B.J."/>
            <person name="Salamov A."/>
            <person name="Sun H."/>
            <person name="Lowry S."/>
            <person name="LaButti K."/>
            <person name="Han J."/>
            <person name="Copeland A."/>
            <person name="Lindquist E."/>
            <person name="Barry K."/>
            <person name="Schmutz J."/>
            <person name="Baker S.E."/>
            <person name="Ciuffetti L.M."/>
            <person name="Grigoriev I.V."/>
            <person name="Zhong S."/>
            <person name="Turgeon B.G."/>
        </authorList>
    </citation>
    <scope>NUCLEOTIDE SEQUENCE [LARGE SCALE GENOMIC DNA]</scope>
    <source>
        <strain evidence="2 3">26-R-13</strain>
    </source>
</reference>
<keyword evidence="3" id="KW-1185">Reference proteome</keyword>